<dbReference type="PANTHER" id="PTHR13361">
    <property type="entry name" value="WW DOMAIN-BINDING PROTEIN 11"/>
    <property type="match status" value="1"/>
</dbReference>
<dbReference type="AlphaFoldDB" id="E9HXC7"/>
<dbReference type="EMBL" id="GL733028">
    <property type="protein sequence ID" value="EFX63603.1"/>
    <property type="molecule type" value="Genomic_DNA"/>
</dbReference>
<accession>E9HXC7</accession>
<evidence type="ECO:0000313" key="3">
    <source>
        <dbReference type="Proteomes" id="UP000000305"/>
    </source>
</evidence>
<dbReference type="HOGENOM" id="CLU_022906_0_0_1"/>
<feature type="compositionally biased region" description="Basic and acidic residues" evidence="1">
    <location>
        <begin position="99"/>
        <end position="108"/>
    </location>
</feature>
<feature type="region of interest" description="Disordered" evidence="1">
    <location>
        <begin position="84"/>
        <end position="108"/>
    </location>
</feature>
<organism evidence="2 3">
    <name type="scientific">Daphnia pulex</name>
    <name type="common">Water flea</name>
    <dbReference type="NCBI Taxonomy" id="6669"/>
    <lineage>
        <taxon>Eukaryota</taxon>
        <taxon>Metazoa</taxon>
        <taxon>Ecdysozoa</taxon>
        <taxon>Arthropoda</taxon>
        <taxon>Crustacea</taxon>
        <taxon>Branchiopoda</taxon>
        <taxon>Diplostraca</taxon>
        <taxon>Cladocera</taxon>
        <taxon>Anomopoda</taxon>
        <taxon>Daphniidae</taxon>
        <taxon>Daphnia</taxon>
    </lineage>
</organism>
<feature type="compositionally biased region" description="Polar residues" evidence="1">
    <location>
        <begin position="488"/>
        <end position="498"/>
    </location>
</feature>
<feature type="region of interest" description="Disordered" evidence="1">
    <location>
        <begin position="383"/>
        <end position="404"/>
    </location>
</feature>
<dbReference type="InParanoid" id="E9HXC7"/>
<gene>
    <name evidence="2" type="ORF">DAPPUDRAFT_119077</name>
</gene>
<dbReference type="OrthoDB" id="6393544at2759"/>
<dbReference type="CDD" id="cd22249">
    <property type="entry name" value="UDM1_RNF168_RNF169-like"/>
    <property type="match status" value="1"/>
</dbReference>
<dbReference type="Proteomes" id="UP000000305">
    <property type="component" value="Unassembled WGS sequence"/>
</dbReference>
<dbReference type="PANTHER" id="PTHR13361:SF1">
    <property type="entry name" value="WW DOMAIN-BINDING PROTEIN 11"/>
    <property type="match status" value="1"/>
</dbReference>
<proteinExistence type="predicted"/>
<evidence type="ECO:0000313" key="2">
    <source>
        <dbReference type="EMBL" id="EFX63603.1"/>
    </source>
</evidence>
<feature type="compositionally biased region" description="Low complexity" evidence="1">
    <location>
        <begin position="84"/>
        <end position="96"/>
    </location>
</feature>
<sequence length="498" mass="53354">MESIAAKEDRDTVRALRAVYVRDFDLLAKRHDRYVQCKAPNYSQDDLDGEKDWIQAVIYDHLAILAKCDDYLALTNSRSASVVSRASSRHSSVSSRQAKIHEAERKEKEAELMLQQVEDETRRRKEEDAKIREAEDYKRRVESERKQREIRDEIDLQRLSGAIMRQQLNDLTVDDQAVPTRASSLVSGLSRVSRTSSHPSLPNNATLLAQTPAASIQASTMTTTAPVTRIIATPQPQPSTVVISTVAQTLPMTTPLVGSAARIPTPTRLFSQPAATMPSTPKPVMTSQPTSTVYNIVTPPTSVSQVPVSIIPPTTTPVTAPISTSAVPQAPTTTVPPFVPPTSTSVAAPVSSSAAYPFTPSTTATIHVPTTSNVTHVPVSVPLSPRSSASVPFPPGSSASVPFPPVSSASASSWFSSWRNTGRPNFFGPTPPTQPPSVPPAQPPSVPTTQPPSVPPAQPPSVPPTQPPFFTPASSTSLAWPLNPPPTTSIQMSTVPTS</sequence>
<name>E9HXC7_DAPPU</name>
<dbReference type="PhylomeDB" id="E9HXC7"/>
<dbReference type="KEGG" id="dpx:DAPPUDRAFT_119077"/>
<feature type="compositionally biased region" description="Pro residues" evidence="1">
    <location>
        <begin position="429"/>
        <end position="470"/>
    </location>
</feature>
<feature type="region of interest" description="Disordered" evidence="1">
    <location>
        <begin position="422"/>
        <end position="498"/>
    </location>
</feature>
<keyword evidence="3" id="KW-1185">Reference proteome</keyword>
<evidence type="ECO:0000256" key="1">
    <source>
        <dbReference type="SAM" id="MobiDB-lite"/>
    </source>
</evidence>
<reference evidence="2 3" key="1">
    <citation type="journal article" date="2011" name="Science">
        <title>The ecoresponsive genome of Daphnia pulex.</title>
        <authorList>
            <person name="Colbourne J.K."/>
            <person name="Pfrender M.E."/>
            <person name="Gilbert D."/>
            <person name="Thomas W.K."/>
            <person name="Tucker A."/>
            <person name="Oakley T.H."/>
            <person name="Tokishita S."/>
            <person name="Aerts A."/>
            <person name="Arnold G.J."/>
            <person name="Basu M.K."/>
            <person name="Bauer D.J."/>
            <person name="Caceres C.E."/>
            <person name="Carmel L."/>
            <person name="Casola C."/>
            <person name="Choi J.H."/>
            <person name="Detter J.C."/>
            <person name="Dong Q."/>
            <person name="Dusheyko S."/>
            <person name="Eads B.D."/>
            <person name="Frohlich T."/>
            <person name="Geiler-Samerotte K.A."/>
            <person name="Gerlach D."/>
            <person name="Hatcher P."/>
            <person name="Jogdeo S."/>
            <person name="Krijgsveld J."/>
            <person name="Kriventseva E.V."/>
            <person name="Kultz D."/>
            <person name="Laforsch C."/>
            <person name="Lindquist E."/>
            <person name="Lopez J."/>
            <person name="Manak J.R."/>
            <person name="Muller J."/>
            <person name="Pangilinan J."/>
            <person name="Patwardhan R.P."/>
            <person name="Pitluck S."/>
            <person name="Pritham E.J."/>
            <person name="Rechtsteiner A."/>
            <person name="Rho M."/>
            <person name="Rogozin I.B."/>
            <person name="Sakarya O."/>
            <person name="Salamov A."/>
            <person name="Schaack S."/>
            <person name="Shapiro H."/>
            <person name="Shiga Y."/>
            <person name="Skalitzky C."/>
            <person name="Smith Z."/>
            <person name="Souvorov A."/>
            <person name="Sung W."/>
            <person name="Tang Z."/>
            <person name="Tsuchiya D."/>
            <person name="Tu H."/>
            <person name="Vos H."/>
            <person name="Wang M."/>
            <person name="Wolf Y.I."/>
            <person name="Yamagata H."/>
            <person name="Yamada T."/>
            <person name="Ye Y."/>
            <person name="Shaw J.R."/>
            <person name="Andrews J."/>
            <person name="Crease T.J."/>
            <person name="Tang H."/>
            <person name="Lucas S.M."/>
            <person name="Robertson H.M."/>
            <person name="Bork P."/>
            <person name="Koonin E.V."/>
            <person name="Zdobnov E.M."/>
            <person name="Grigoriev I.V."/>
            <person name="Lynch M."/>
            <person name="Boore J.L."/>
        </authorList>
    </citation>
    <scope>NUCLEOTIDE SEQUENCE [LARGE SCALE GENOMIC DNA]</scope>
</reference>
<protein>
    <submittedName>
        <fullName evidence="2">Uncharacterized protein</fullName>
    </submittedName>
</protein>
<dbReference type="OMA" id="TSWIARW"/>